<comment type="caution">
    <text evidence="1">The sequence shown here is derived from an EMBL/GenBank/DDBJ whole genome shotgun (WGS) entry which is preliminary data.</text>
</comment>
<organism evidence="1 2">
    <name type="scientific">Hevea brasiliensis</name>
    <name type="common">Para rubber tree</name>
    <name type="synonym">Siphonia brasiliensis</name>
    <dbReference type="NCBI Taxonomy" id="3981"/>
    <lineage>
        <taxon>Eukaryota</taxon>
        <taxon>Viridiplantae</taxon>
        <taxon>Streptophyta</taxon>
        <taxon>Embryophyta</taxon>
        <taxon>Tracheophyta</taxon>
        <taxon>Spermatophyta</taxon>
        <taxon>Magnoliopsida</taxon>
        <taxon>eudicotyledons</taxon>
        <taxon>Gunneridae</taxon>
        <taxon>Pentapetalae</taxon>
        <taxon>rosids</taxon>
        <taxon>fabids</taxon>
        <taxon>Malpighiales</taxon>
        <taxon>Euphorbiaceae</taxon>
        <taxon>Crotonoideae</taxon>
        <taxon>Micrandreae</taxon>
        <taxon>Hevea</taxon>
    </lineage>
</organism>
<sequence>MDKELFMMFAISQVYSSNFTTPPRLSLNIAPELHTSSYILPETSVRIGTDCALSCLNERKGAEKHVDMEDDSGDEAAQGDYDYYRRYGDVPSPGIGH</sequence>
<dbReference type="EMBL" id="JAAGAX010000013">
    <property type="protein sequence ID" value="KAF2296429.1"/>
    <property type="molecule type" value="Genomic_DNA"/>
</dbReference>
<reference evidence="1 2" key="1">
    <citation type="journal article" date="2020" name="Mol. Plant">
        <title>The Chromosome-Based Rubber Tree Genome Provides New Insights into Spurge Genome Evolution and Rubber Biosynthesis.</title>
        <authorList>
            <person name="Liu J."/>
            <person name="Shi C."/>
            <person name="Shi C.C."/>
            <person name="Li W."/>
            <person name="Zhang Q.J."/>
            <person name="Zhang Y."/>
            <person name="Li K."/>
            <person name="Lu H.F."/>
            <person name="Shi C."/>
            <person name="Zhu S.T."/>
            <person name="Xiao Z.Y."/>
            <person name="Nan H."/>
            <person name="Yue Y."/>
            <person name="Zhu X.G."/>
            <person name="Wu Y."/>
            <person name="Hong X.N."/>
            <person name="Fan G.Y."/>
            <person name="Tong Y."/>
            <person name="Zhang D."/>
            <person name="Mao C.L."/>
            <person name="Liu Y.L."/>
            <person name="Hao S.J."/>
            <person name="Liu W.Q."/>
            <person name="Lv M.Q."/>
            <person name="Zhang H.B."/>
            <person name="Liu Y."/>
            <person name="Hu-Tang G.R."/>
            <person name="Wang J.P."/>
            <person name="Wang J.H."/>
            <person name="Sun Y.H."/>
            <person name="Ni S.B."/>
            <person name="Chen W.B."/>
            <person name="Zhang X.C."/>
            <person name="Jiao Y.N."/>
            <person name="Eichler E.E."/>
            <person name="Li G.H."/>
            <person name="Liu X."/>
            <person name="Gao L.Z."/>
        </authorList>
    </citation>
    <scope>NUCLEOTIDE SEQUENCE [LARGE SCALE GENOMIC DNA]</scope>
    <source>
        <strain evidence="2">cv. GT1</strain>
        <tissue evidence="1">Leaf</tissue>
    </source>
</reference>
<proteinExistence type="predicted"/>
<evidence type="ECO:0000313" key="2">
    <source>
        <dbReference type="Proteomes" id="UP000467840"/>
    </source>
</evidence>
<protein>
    <submittedName>
        <fullName evidence="1">Uncharacterized protein</fullName>
    </submittedName>
</protein>
<gene>
    <name evidence="1" type="ORF">GH714_037901</name>
</gene>
<dbReference type="AlphaFoldDB" id="A0A6A6L9W4"/>
<name>A0A6A6L9W4_HEVBR</name>
<dbReference type="Proteomes" id="UP000467840">
    <property type="component" value="Chromosome 7"/>
</dbReference>
<evidence type="ECO:0000313" key="1">
    <source>
        <dbReference type="EMBL" id="KAF2296429.1"/>
    </source>
</evidence>
<accession>A0A6A6L9W4</accession>
<keyword evidence="2" id="KW-1185">Reference proteome</keyword>